<gene>
    <name evidence="9" type="ORF">EDB81DRAFT_830685</name>
</gene>
<organism evidence="9 10">
    <name type="scientific">Dactylonectria macrodidyma</name>
    <dbReference type="NCBI Taxonomy" id="307937"/>
    <lineage>
        <taxon>Eukaryota</taxon>
        <taxon>Fungi</taxon>
        <taxon>Dikarya</taxon>
        <taxon>Ascomycota</taxon>
        <taxon>Pezizomycotina</taxon>
        <taxon>Sordariomycetes</taxon>
        <taxon>Hypocreomycetidae</taxon>
        <taxon>Hypocreales</taxon>
        <taxon>Nectriaceae</taxon>
        <taxon>Dactylonectria</taxon>
    </lineage>
</organism>
<dbReference type="InterPro" id="IPR007264">
    <property type="entry name" value="H/ACA_rnp_Nop10"/>
</dbReference>
<dbReference type="Proteomes" id="UP000738349">
    <property type="component" value="Unassembled WGS sequence"/>
</dbReference>
<dbReference type="PANTHER" id="PTHR13305">
    <property type="entry name" value="RIBOSOME BIOGENESIS PROTEIN NOP10"/>
    <property type="match status" value="1"/>
</dbReference>
<dbReference type="GO" id="GO:0031118">
    <property type="term" value="P:rRNA pseudouridine synthesis"/>
    <property type="evidence" value="ECO:0007669"/>
    <property type="project" value="TreeGrafter"/>
</dbReference>
<evidence type="ECO:0000313" key="9">
    <source>
        <dbReference type="EMBL" id="KAH7111197.1"/>
    </source>
</evidence>
<dbReference type="SUPFAM" id="SSF144210">
    <property type="entry name" value="Nop10-like SnoRNP"/>
    <property type="match status" value="1"/>
</dbReference>
<dbReference type="GO" id="GO:1904874">
    <property type="term" value="P:positive regulation of telomerase RNA localization to Cajal body"/>
    <property type="evidence" value="ECO:0007669"/>
    <property type="project" value="TreeGrafter"/>
</dbReference>
<dbReference type="GO" id="GO:0030515">
    <property type="term" value="F:snoRNA binding"/>
    <property type="evidence" value="ECO:0007669"/>
    <property type="project" value="InterPro"/>
</dbReference>
<dbReference type="Gene3D" id="2.20.28.40">
    <property type="entry name" value="H/ACA ribonucleoprotein complex, subunit Nop10"/>
    <property type="match status" value="1"/>
</dbReference>
<comment type="caution">
    <text evidence="9">The sequence shown here is derived from an EMBL/GenBank/DDBJ whole genome shotgun (WGS) entry which is preliminary data.</text>
</comment>
<dbReference type="GO" id="GO:0070034">
    <property type="term" value="F:telomerase RNA binding"/>
    <property type="evidence" value="ECO:0007669"/>
    <property type="project" value="TreeGrafter"/>
</dbReference>
<dbReference type="PANTHER" id="PTHR13305:SF0">
    <property type="entry name" value="H_ACA RIBONUCLEOPROTEIN COMPLEX SUBUNIT 3"/>
    <property type="match status" value="1"/>
</dbReference>
<comment type="similarity">
    <text evidence="1">Belongs to the NOP10 family.</text>
</comment>
<dbReference type="GO" id="GO:0031429">
    <property type="term" value="C:box H/ACA snoRNP complex"/>
    <property type="evidence" value="ECO:0007669"/>
    <property type="project" value="TreeGrafter"/>
</dbReference>
<protein>
    <recommendedName>
        <fullName evidence="2">H/ACA ribonucleoprotein complex subunit NOP10</fullName>
    </recommendedName>
    <alternativeName>
        <fullName evidence="6">Nucleolar protein 10</fullName>
    </alternativeName>
    <alternativeName>
        <fullName evidence="7">Nucleolar protein family A member 3</fullName>
    </alternativeName>
    <alternativeName>
        <fullName evidence="8">snoRNP protein NOP10</fullName>
    </alternativeName>
</protein>
<keyword evidence="3" id="KW-0690">Ribosome biogenesis</keyword>
<evidence type="ECO:0000256" key="8">
    <source>
        <dbReference type="ARBA" id="ARBA00032266"/>
    </source>
</evidence>
<evidence type="ECO:0000313" key="10">
    <source>
        <dbReference type="Proteomes" id="UP000738349"/>
    </source>
</evidence>
<evidence type="ECO:0000256" key="5">
    <source>
        <dbReference type="ARBA" id="ARBA00023274"/>
    </source>
</evidence>
<dbReference type="Pfam" id="PF04135">
    <property type="entry name" value="Nop10p"/>
    <property type="match status" value="1"/>
</dbReference>
<reference evidence="9" key="1">
    <citation type="journal article" date="2021" name="Nat. Commun.">
        <title>Genetic determinants of endophytism in the Arabidopsis root mycobiome.</title>
        <authorList>
            <person name="Mesny F."/>
            <person name="Miyauchi S."/>
            <person name="Thiergart T."/>
            <person name="Pickel B."/>
            <person name="Atanasova L."/>
            <person name="Karlsson M."/>
            <person name="Huettel B."/>
            <person name="Barry K.W."/>
            <person name="Haridas S."/>
            <person name="Chen C."/>
            <person name="Bauer D."/>
            <person name="Andreopoulos W."/>
            <person name="Pangilinan J."/>
            <person name="LaButti K."/>
            <person name="Riley R."/>
            <person name="Lipzen A."/>
            <person name="Clum A."/>
            <person name="Drula E."/>
            <person name="Henrissat B."/>
            <person name="Kohler A."/>
            <person name="Grigoriev I.V."/>
            <person name="Martin F.M."/>
            <person name="Hacquard S."/>
        </authorList>
    </citation>
    <scope>NUCLEOTIDE SEQUENCE</scope>
    <source>
        <strain evidence="9">MPI-CAGE-AT-0147</strain>
    </source>
</reference>
<sequence length="105" mass="11935">MHRMYIEGEDGDRVYSLKKILNGKVTKSAQPARFSSDDKYSRQRVTLKRRFGLLTQQSACPCAPLTLRELGLVQPACPRPTQLFLGRRARRPRVCPTLPSSQAFD</sequence>
<accession>A0A9P9I8U7</accession>
<evidence type="ECO:0000256" key="4">
    <source>
        <dbReference type="ARBA" id="ARBA00022552"/>
    </source>
</evidence>
<evidence type="ECO:0000256" key="6">
    <source>
        <dbReference type="ARBA" id="ARBA00030185"/>
    </source>
</evidence>
<dbReference type="OrthoDB" id="13807at2759"/>
<dbReference type="InterPro" id="IPR036756">
    <property type="entry name" value="H/ACA_rnp_Nop10_sf"/>
</dbReference>
<evidence type="ECO:0000256" key="3">
    <source>
        <dbReference type="ARBA" id="ARBA00022517"/>
    </source>
</evidence>
<dbReference type="GO" id="GO:0031120">
    <property type="term" value="P:snRNA pseudouridine synthesis"/>
    <property type="evidence" value="ECO:0007669"/>
    <property type="project" value="TreeGrafter"/>
</dbReference>
<evidence type="ECO:0000256" key="7">
    <source>
        <dbReference type="ARBA" id="ARBA00031779"/>
    </source>
</evidence>
<evidence type="ECO:0000256" key="2">
    <source>
        <dbReference type="ARBA" id="ARBA00021838"/>
    </source>
</evidence>
<name>A0A9P9I8U7_9HYPO</name>
<keyword evidence="10" id="KW-1185">Reference proteome</keyword>
<dbReference type="EMBL" id="JAGMUV010000042">
    <property type="protein sequence ID" value="KAH7111197.1"/>
    <property type="molecule type" value="Genomic_DNA"/>
</dbReference>
<proteinExistence type="inferred from homology"/>
<evidence type="ECO:0000256" key="1">
    <source>
        <dbReference type="ARBA" id="ARBA00009462"/>
    </source>
</evidence>
<keyword evidence="4" id="KW-0698">rRNA processing</keyword>
<dbReference type="AlphaFoldDB" id="A0A9P9I8U7"/>
<keyword evidence="5" id="KW-0687">Ribonucleoprotein</keyword>